<dbReference type="Gene3D" id="3.90.226.10">
    <property type="entry name" value="2-enoyl-CoA Hydratase, Chain A, domain 1"/>
    <property type="match status" value="1"/>
</dbReference>
<dbReference type="InParanoid" id="A0A7X0JRS4"/>
<reference evidence="2 3" key="1">
    <citation type="submission" date="2020-08" db="EMBL/GenBank/DDBJ databases">
        <title>Genomic Encyclopedia of Type Strains, Phase IV (KMG-IV): sequencing the most valuable type-strain genomes for metagenomic binning, comparative biology and taxonomic classification.</title>
        <authorList>
            <person name="Goeker M."/>
        </authorList>
    </citation>
    <scope>NUCLEOTIDE SEQUENCE [LARGE SCALE GENOMIC DNA]</scope>
    <source>
        <strain evidence="2 3">DSM 22368</strain>
    </source>
</reference>
<evidence type="ECO:0000313" key="3">
    <source>
        <dbReference type="Proteomes" id="UP000528457"/>
    </source>
</evidence>
<dbReference type="GO" id="GO:0006635">
    <property type="term" value="P:fatty acid beta-oxidation"/>
    <property type="evidence" value="ECO:0007669"/>
    <property type="project" value="TreeGrafter"/>
</dbReference>
<evidence type="ECO:0000313" key="2">
    <source>
        <dbReference type="EMBL" id="MBB6520210.1"/>
    </source>
</evidence>
<dbReference type="Proteomes" id="UP000528457">
    <property type="component" value="Unassembled WGS sequence"/>
</dbReference>
<proteinExistence type="inferred from homology"/>
<dbReference type="RefSeq" id="WP_166851902.1">
    <property type="nucleotide sequence ID" value="NZ_JAAONY010000001.1"/>
</dbReference>
<dbReference type="CDD" id="cd06558">
    <property type="entry name" value="crotonase-like"/>
    <property type="match status" value="1"/>
</dbReference>
<dbReference type="Pfam" id="PF00378">
    <property type="entry name" value="ECH_1"/>
    <property type="match status" value="1"/>
</dbReference>
<name>A0A7X0JRS4_9GAMM</name>
<organism evidence="2 3">
    <name type="scientific">Pseudoteredinibacter isoporae</name>
    <dbReference type="NCBI Taxonomy" id="570281"/>
    <lineage>
        <taxon>Bacteria</taxon>
        <taxon>Pseudomonadati</taxon>
        <taxon>Pseudomonadota</taxon>
        <taxon>Gammaproteobacteria</taxon>
        <taxon>Cellvibrionales</taxon>
        <taxon>Cellvibrionaceae</taxon>
        <taxon>Pseudoteredinibacter</taxon>
    </lineage>
</organism>
<dbReference type="EMBL" id="JACHHT010000001">
    <property type="protein sequence ID" value="MBB6520210.1"/>
    <property type="molecule type" value="Genomic_DNA"/>
</dbReference>
<dbReference type="GO" id="GO:0003824">
    <property type="term" value="F:catalytic activity"/>
    <property type="evidence" value="ECO:0007669"/>
    <property type="project" value="UniProtKB-ARBA"/>
</dbReference>
<gene>
    <name evidence="2" type="ORF">HNR48_000488</name>
</gene>
<dbReference type="SUPFAM" id="SSF52096">
    <property type="entry name" value="ClpP/crotonase"/>
    <property type="match status" value="1"/>
</dbReference>
<dbReference type="PANTHER" id="PTHR11941:SF54">
    <property type="entry name" value="ENOYL-COA HYDRATASE, MITOCHONDRIAL"/>
    <property type="match status" value="1"/>
</dbReference>
<dbReference type="AlphaFoldDB" id="A0A7X0JRS4"/>
<dbReference type="InterPro" id="IPR029045">
    <property type="entry name" value="ClpP/crotonase-like_dom_sf"/>
</dbReference>
<accession>A0A7X0JRS4</accession>
<sequence length="250" mass="27680">MLKVINHQLYSGNRIRELQLRRPPVNAFDIDLLQRLHSGIEQAVEDGIGAIVVSAHGASFSAGMDVKLSVNMNREKISELFQALGDVTLAVGKSPIPVAFAINGNCLGAGAVFSLFADFRIMSRQASFGITEVRGGMTLGKHVFAALSRILGPHRAQEFIMEAKVIQAERALELGIVDRLEANHLLVSRALAWCDRVLKLPSKAMLETRSLCREDLHEVLAYFEEKNQKARVDDWFDSKLNTTITKVLKT</sequence>
<comment type="similarity">
    <text evidence="1">Belongs to the enoyl-CoA hydratase/isomerase family.</text>
</comment>
<dbReference type="InterPro" id="IPR001753">
    <property type="entry name" value="Enoyl-CoA_hydra/iso"/>
</dbReference>
<evidence type="ECO:0000256" key="1">
    <source>
        <dbReference type="ARBA" id="ARBA00005254"/>
    </source>
</evidence>
<protein>
    <submittedName>
        <fullName evidence="2">Enoyl-CoA hydratase/carnithine racemase</fullName>
    </submittedName>
</protein>
<dbReference type="PANTHER" id="PTHR11941">
    <property type="entry name" value="ENOYL-COA HYDRATASE-RELATED"/>
    <property type="match status" value="1"/>
</dbReference>
<keyword evidence="3" id="KW-1185">Reference proteome</keyword>
<comment type="caution">
    <text evidence="2">The sequence shown here is derived from an EMBL/GenBank/DDBJ whole genome shotgun (WGS) entry which is preliminary data.</text>
</comment>